<evidence type="ECO:0000256" key="4">
    <source>
        <dbReference type="ARBA" id="ARBA00022729"/>
    </source>
</evidence>
<reference evidence="11 12" key="1">
    <citation type="submission" date="2016-11" db="EMBL/GenBank/DDBJ databases">
        <authorList>
            <person name="Jaros S."/>
            <person name="Januszkiewicz K."/>
            <person name="Wedrychowicz H."/>
        </authorList>
    </citation>
    <scope>NUCLEOTIDE SEQUENCE [LARGE SCALE GENOMIC DNA]</scope>
    <source>
        <strain evidence="11 12">DSM 26883</strain>
    </source>
</reference>
<evidence type="ECO:0000259" key="9">
    <source>
        <dbReference type="Pfam" id="PF02884"/>
    </source>
</evidence>
<evidence type="ECO:0000256" key="7">
    <source>
        <dbReference type="PIRSR" id="PIRSR638970-1"/>
    </source>
</evidence>
<comment type="subunit">
    <text evidence="3">Monomer.</text>
</comment>
<dbReference type="InterPro" id="IPR008929">
    <property type="entry name" value="Chondroitin_lyas"/>
</dbReference>
<dbReference type="GO" id="GO:0016837">
    <property type="term" value="F:carbon-oxygen lyase activity, acting on polysaccharides"/>
    <property type="evidence" value="ECO:0007669"/>
    <property type="project" value="UniProtKB-ARBA"/>
</dbReference>
<dbReference type="InterPro" id="IPR004103">
    <property type="entry name" value="Lyase_8_C"/>
</dbReference>
<dbReference type="Gene3D" id="2.60.220.10">
    <property type="entry name" value="Polysaccharide lyase family 8-like, C-terminal"/>
    <property type="match status" value="1"/>
</dbReference>
<dbReference type="Proteomes" id="UP000184436">
    <property type="component" value="Unassembled WGS sequence"/>
</dbReference>
<evidence type="ECO:0000259" key="10">
    <source>
        <dbReference type="Pfam" id="PF08124"/>
    </source>
</evidence>
<gene>
    <name evidence="11" type="ORF">SAMN05444349_1504</name>
</gene>
<dbReference type="InterPro" id="IPR038970">
    <property type="entry name" value="Lyase_8"/>
</dbReference>
<evidence type="ECO:0000259" key="8">
    <source>
        <dbReference type="Pfam" id="PF02278"/>
    </source>
</evidence>
<name>A0A1M5FTT1_9BACE</name>
<dbReference type="SUPFAM" id="SSF49863">
    <property type="entry name" value="Hyaluronate lyase-like, C-terminal domain"/>
    <property type="match status" value="1"/>
</dbReference>
<dbReference type="Gene3D" id="1.50.10.100">
    <property type="entry name" value="Chondroitin AC/alginate lyase"/>
    <property type="match status" value="1"/>
</dbReference>
<dbReference type="RefSeq" id="WP_025076255.1">
    <property type="nucleotide sequence ID" value="NZ_FQVD01000050.1"/>
</dbReference>
<feature type="active site" evidence="7">
    <location>
        <position position="286"/>
    </location>
</feature>
<protein>
    <submittedName>
        <fullName evidence="11">Chondroitin AC lyase</fullName>
    </submittedName>
</protein>
<dbReference type="PANTHER" id="PTHR38481:SF1">
    <property type="entry name" value="HYALURONATE LYASE"/>
    <property type="match status" value="1"/>
</dbReference>
<evidence type="ECO:0000256" key="3">
    <source>
        <dbReference type="ARBA" id="ARBA00011245"/>
    </source>
</evidence>
<feature type="active site" evidence="7">
    <location>
        <position position="230"/>
    </location>
</feature>
<dbReference type="PANTHER" id="PTHR38481">
    <property type="entry name" value="HYALURONATE LYASE"/>
    <property type="match status" value="1"/>
</dbReference>
<evidence type="ECO:0000256" key="2">
    <source>
        <dbReference type="ARBA" id="ARBA00006699"/>
    </source>
</evidence>
<dbReference type="InterPro" id="IPR012970">
    <property type="entry name" value="Lyase_8_alpha_N"/>
</dbReference>
<keyword evidence="6 11" id="KW-0456">Lyase</keyword>
<dbReference type="InterPro" id="IPR011013">
    <property type="entry name" value="Gal_mutarotase_sf_dom"/>
</dbReference>
<evidence type="ECO:0000313" key="12">
    <source>
        <dbReference type="Proteomes" id="UP000184436"/>
    </source>
</evidence>
<dbReference type="GO" id="GO:0005975">
    <property type="term" value="P:carbohydrate metabolic process"/>
    <property type="evidence" value="ECO:0007669"/>
    <property type="project" value="InterPro"/>
</dbReference>
<dbReference type="Gene3D" id="2.70.98.10">
    <property type="match status" value="1"/>
</dbReference>
<evidence type="ECO:0000256" key="6">
    <source>
        <dbReference type="ARBA" id="ARBA00023239"/>
    </source>
</evidence>
<feature type="domain" description="Polysaccharide lyase family 8 C-terminal" evidence="9">
    <location>
        <begin position="592"/>
        <end position="661"/>
    </location>
</feature>
<evidence type="ECO:0000256" key="1">
    <source>
        <dbReference type="ARBA" id="ARBA00001913"/>
    </source>
</evidence>
<dbReference type="STRING" id="871325.SAMN05444349_1504"/>
<dbReference type="SUPFAM" id="SSF74650">
    <property type="entry name" value="Galactose mutarotase-like"/>
    <property type="match status" value="1"/>
</dbReference>
<comment type="similarity">
    <text evidence="2">Belongs to the polysaccharide lyase 8 family.</text>
</comment>
<evidence type="ECO:0000313" key="11">
    <source>
        <dbReference type="EMBL" id="SHF94955.1"/>
    </source>
</evidence>
<dbReference type="SUPFAM" id="SSF48230">
    <property type="entry name" value="Chondroitin AC/alginate lyase"/>
    <property type="match status" value="1"/>
</dbReference>
<dbReference type="Pfam" id="PF02884">
    <property type="entry name" value="Lyase_8_C"/>
    <property type="match status" value="1"/>
</dbReference>
<dbReference type="OrthoDB" id="6394136at2"/>
<dbReference type="InterPro" id="IPR003159">
    <property type="entry name" value="Lyase_8_central_dom"/>
</dbReference>
<feature type="active site" evidence="7">
    <location>
        <position position="221"/>
    </location>
</feature>
<keyword evidence="4" id="KW-0732">Signal</keyword>
<dbReference type="Pfam" id="PF02278">
    <property type="entry name" value="Lyase_8"/>
    <property type="match status" value="1"/>
</dbReference>
<dbReference type="AlphaFoldDB" id="A0A1M5FTT1"/>
<accession>A0A1M5FTT1</accession>
<evidence type="ECO:0000256" key="5">
    <source>
        <dbReference type="ARBA" id="ARBA00022837"/>
    </source>
</evidence>
<dbReference type="InterPro" id="IPR014718">
    <property type="entry name" value="GH-type_carb-bd"/>
</dbReference>
<dbReference type="Pfam" id="PF08124">
    <property type="entry name" value="Lyase_8_N"/>
    <property type="match status" value="1"/>
</dbReference>
<sequence length="686" mass="78098">MRRLILFVPIILFCASLRGSEVQKEIDKLTFRLVEKQLEVKVDKKAIARYLDMMQPDGSFIGIDYVTVTNNFRAGPHLKYLKAMAVAYRKKGSGYTGSKELYRKLVSGLDYWLKMRPVSKNWWFNDIGAPQDYMVPLILLKDEMSKDKLLYYSSYLEDKTGNKAHRGKNRTWVSNITIHKGCIEDDIELIRIGFHSIASTIRIVSRQGDEGIKIDGSFHQHRPQLYSGGYGMSYVNDLADFFLLARGTSFEELFNVDKLKIVRELMLNGERLFGYRGTFEHGANGRGITRKNGIFNIFASTLDKMALIDPSYTKEYQLWKKHLKGSPFPVPGNKFFWKSDIMVQHGKNYYLSAKVVSKRTNGTEMLNDENLKGYNLPLGATQILTSGEEYKNIYPLWNWCMLPGTTAIQQADSAILRGYLFGTNEFAGGVSNGKNGVIAYEHDYRGVKAKKAYFFMNDVVLCLGAGIESSAPEEVFTTVNQCFFTGSMTVNDGSKEWKYKSGQEMNNPKWVYHDRIGYLFLDETKRNVCSRIQTGAWKEVNLSASSERLSGDIFNLWVDHGTKVSDGHYGYMLVPDCTLKNFRSFVKNHTYEIVSNTRFIQTVKLKKEQIYAVVFYTPGTVVLDDGITLCADKKAVVYIEKQGEEFKVWAADPLYSQKEVTLTLNGKDILLTFPAGNYVGNTASRY</sequence>
<dbReference type="EMBL" id="FQVD01000050">
    <property type="protein sequence ID" value="SHF94955.1"/>
    <property type="molecule type" value="Genomic_DNA"/>
</dbReference>
<keyword evidence="5" id="KW-0106">Calcium</keyword>
<organism evidence="11 12">
    <name type="scientific">Bacteroides faecichinchillae</name>
    <dbReference type="NCBI Taxonomy" id="871325"/>
    <lineage>
        <taxon>Bacteria</taxon>
        <taxon>Pseudomonadati</taxon>
        <taxon>Bacteroidota</taxon>
        <taxon>Bacteroidia</taxon>
        <taxon>Bacteroidales</taxon>
        <taxon>Bacteroidaceae</taxon>
        <taxon>Bacteroides</taxon>
    </lineage>
</organism>
<proteinExistence type="inferred from homology"/>
<dbReference type="InterPro" id="IPR011071">
    <property type="entry name" value="Lyase_8-like_C"/>
</dbReference>
<feature type="domain" description="Polysaccharide lyase family 8 central" evidence="8">
    <location>
        <begin position="333"/>
        <end position="576"/>
    </location>
</feature>
<dbReference type="GO" id="GO:0030246">
    <property type="term" value="F:carbohydrate binding"/>
    <property type="evidence" value="ECO:0007669"/>
    <property type="project" value="InterPro"/>
</dbReference>
<keyword evidence="12" id="KW-1185">Reference proteome</keyword>
<dbReference type="GO" id="GO:0005576">
    <property type="term" value="C:extracellular region"/>
    <property type="evidence" value="ECO:0007669"/>
    <property type="project" value="InterPro"/>
</dbReference>
<comment type="cofactor">
    <cofactor evidence="1">
        <name>Ca(2+)</name>
        <dbReference type="ChEBI" id="CHEBI:29108"/>
    </cofactor>
</comment>
<feature type="domain" description="Polysaccharide lyase 8 N-terminal alpha-helical" evidence="10">
    <location>
        <begin position="63"/>
        <end position="308"/>
    </location>
</feature>